<sequence>MRASDKVYDTLRTEIVEWQLVPGTVLAEVEQSERLGVSRTPVREALARLVADGLAVAQRGRGVVVSEVGKDHLEDLFVLRRVLECENARLAADSAHAGEFAELAQAFDRAAAQESMPDAASGYYQLVARLDESIDQAAGNSYLSAALRNLRVHLQRVRRLAQDNPQRLRASAREHASIAWAIAQKNPDLAAAATTVHLHQSLTHIKNYTPTTERQHP</sequence>
<dbReference type="Gene3D" id="1.10.10.10">
    <property type="entry name" value="Winged helix-like DNA-binding domain superfamily/Winged helix DNA-binding domain"/>
    <property type="match status" value="1"/>
</dbReference>
<accession>A0A4Y4DX13</accession>
<dbReference type="SUPFAM" id="SSF46785">
    <property type="entry name" value="Winged helix' DNA-binding domain"/>
    <property type="match status" value="1"/>
</dbReference>
<evidence type="ECO:0000256" key="3">
    <source>
        <dbReference type="ARBA" id="ARBA00023163"/>
    </source>
</evidence>
<dbReference type="OrthoDB" id="8680240at2"/>
<dbReference type="Pfam" id="PF00392">
    <property type="entry name" value="GntR"/>
    <property type="match status" value="1"/>
</dbReference>
<dbReference type="InterPro" id="IPR000524">
    <property type="entry name" value="Tscrpt_reg_HTH_GntR"/>
</dbReference>
<dbReference type="InterPro" id="IPR036390">
    <property type="entry name" value="WH_DNA-bd_sf"/>
</dbReference>
<proteinExistence type="predicted"/>
<feature type="domain" description="HTH gntR-type" evidence="4">
    <location>
        <begin position="1"/>
        <end position="68"/>
    </location>
</feature>
<keyword evidence="3" id="KW-0804">Transcription</keyword>
<dbReference type="InterPro" id="IPR036388">
    <property type="entry name" value="WH-like_DNA-bd_sf"/>
</dbReference>
<dbReference type="GO" id="GO:0003700">
    <property type="term" value="F:DNA-binding transcription factor activity"/>
    <property type="evidence" value="ECO:0007669"/>
    <property type="project" value="InterPro"/>
</dbReference>
<dbReference type="SMART" id="SM00895">
    <property type="entry name" value="FCD"/>
    <property type="match status" value="1"/>
</dbReference>
<dbReference type="PRINTS" id="PR00035">
    <property type="entry name" value="HTHGNTR"/>
</dbReference>
<evidence type="ECO:0000313" key="5">
    <source>
        <dbReference type="EMBL" id="GED06941.1"/>
    </source>
</evidence>
<dbReference type="InterPro" id="IPR011711">
    <property type="entry name" value="GntR_C"/>
</dbReference>
<dbReference type="SUPFAM" id="SSF48008">
    <property type="entry name" value="GntR ligand-binding domain-like"/>
    <property type="match status" value="1"/>
</dbReference>
<dbReference type="Gene3D" id="1.20.120.530">
    <property type="entry name" value="GntR ligand-binding domain-like"/>
    <property type="match status" value="1"/>
</dbReference>
<dbReference type="CDD" id="cd07377">
    <property type="entry name" value="WHTH_GntR"/>
    <property type="match status" value="1"/>
</dbReference>
<dbReference type="InterPro" id="IPR008920">
    <property type="entry name" value="TF_FadR/GntR_C"/>
</dbReference>
<dbReference type="SMART" id="SM00345">
    <property type="entry name" value="HTH_GNTR"/>
    <property type="match status" value="1"/>
</dbReference>
<dbReference type="RefSeq" id="WP_141365512.1">
    <property type="nucleotide sequence ID" value="NZ_BAAAJL010000007.1"/>
</dbReference>
<evidence type="ECO:0000313" key="6">
    <source>
        <dbReference type="Proteomes" id="UP000316612"/>
    </source>
</evidence>
<gene>
    <name evidence="5" type="ORF">AUR04nite_24730</name>
</gene>
<evidence type="ECO:0000256" key="1">
    <source>
        <dbReference type="ARBA" id="ARBA00023015"/>
    </source>
</evidence>
<keyword evidence="2" id="KW-0238">DNA-binding</keyword>
<protein>
    <submittedName>
        <fullName evidence="5">GntR family transcriptional regulator</fullName>
    </submittedName>
</protein>
<dbReference type="GO" id="GO:0003677">
    <property type="term" value="F:DNA binding"/>
    <property type="evidence" value="ECO:0007669"/>
    <property type="project" value="UniProtKB-KW"/>
</dbReference>
<dbReference type="EMBL" id="BJNY01000014">
    <property type="protein sequence ID" value="GED06941.1"/>
    <property type="molecule type" value="Genomic_DNA"/>
</dbReference>
<keyword evidence="1" id="KW-0805">Transcription regulation</keyword>
<evidence type="ECO:0000259" key="4">
    <source>
        <dbReference type="PROSITE" id="PS50949"/>
    </source>
</evidence>
<reference evidence="5 6" key="1">
    <citation type="submission" date="2019-06" db="EMBL/GenBank/DDBJ databases">
        <title>Whole genome shotgun sequence of Glutamicibacter uratoxydans NBRC 15515.</title>
        <authorList>
            <person name="Hosoyama A."/>
            <person name="Uohara A."/>
            <person name="Ohji S."/>
            <person name="Ichikawa N."/>
        </authorList>
    </citation>
    <scope>NUCLEOTIDE SEQUENCE [LARGE SCALE GENOMIC DNA]</scope>
    <source>
        <strain evidence="5 6">NBRC 15515</strain>
    </source>
</reference>
<dbReference type="AlphaFoldDB" id="A0A4Y4DX13"/>
<comment type="caution">
    <text evidence="5">The sequence shown here is derived from an EMBL/GenBank/DDBJ whole genome shotgun (WGS) entry which is preliminary data.</text>
</comment>
<dbReference type="Proteomes" id="UP000316612">
    <property type="component" value="Unassembled WGS sequence"/>
</dbReference>
<organism evidence="5 6">
    <name type="scientific">Glutamicibacter uratoxydans</name>
    <name type="common">Arthrobacter uratoxydans</name>
    <dbReference type="NCBI Taxonomy" id="43667"/>
    <lineage>
        <taxon>Bacteria</taxon>
        <taxon>Bacillati</taxon>
        <taxon>Actinomycetota</taxon>
        <taxon>Actinomycetes</taxon>
        <taxon>Micrococcales</taxon>
        <taxon>Micrococcaceae</taxon>
        <taxon>Glutamicibacter</taxon>
    </lineage>
</organism>
<dbReference type="Pfam" id="PF07729">
    <property type="entry name" value="FCD"/>
    <property type="match status" value="1"/>
</dbReference>
<evidence type="ECO:0000256" key="2">
    <source>
        <dbReference type="ARBA" id="ARBA00023125"/>
    </source>
</evidence>
<dbReference type="PROSITE" id="PS50949">
    <property type="entry name" value="HTH_GNTR"/>
    <property type="match status" value="1"/>
</dbReference>
<keyword evidence="6" id="KW-1185">Reference proteome</keyword>
<dbReference type="PANTHER" id="PTHR43537:SF51">
    <property type="entry name" value="HTH-TYPE TRANSCRIPTIONAL REGULATOR LGOR-RELATED"/>
    <property type="match status" value="1"/>
</dbReference>
<dbReference type="PANTHER" id="PTHR43537">
    <property type="entry name" value="TRANSCRIPTIONAL REGULATOR, GNTR FAMILY"/>
    <property type="match status" value="1"/>
</dbReference>
<name>A0A4Y4DX13_GLUUR</name>